<sequence>MLRDNRSRSFQSHDPSFTTSAPMDSDVEDQQIMDKINALWSNHGNDFHGTATLAEWMHFITTQEKENNLVVLTDEQKIAIQPFCNANPELEMEPKDLGNLLRVINRRHNDAIDTRSADPSADRHSPPPLPVSSTSATPFASRQRSSNLLKNGPRRLRMTSLNHRRTDYDADRHLDELSDDDDDNGSESHPSVSPGSFNATAIHRGEPSYIRLDQDDWGLDSAARQYPHTNLTRTMQRDLTPSMINGPENENRMSRLYLADCERENKDLKRRLQEKVRELEEVTRDCDDRITQLQSDFDNVRQEMAIYKASILESKKLEQYHLDQIATLENKNSHYLTTQSSQKQLVQQTKSQLDEKCSELAKTKNELVEIQEQLMRLETKWKNGQEEIRARIQEREELLEIQNRLENSLEEEGLLQNKYDEVQSANQMLKEIIDRLKFDLDEARNNGRNTCSPTHTLKSEMGGESHFNDSSHDNDHETSAALDEIMDTEWLATVEQERNKCKMELDAVRTEFVKTERENHDLKQKLAVLEAREIPGVSIDKAIQKDNPVIPHSQQHHETRDPCPQCATYNAKLEDKACKLTDEIDHQTVTLRNIITSVMAHTDIFSRNQAHSGGRIFVTSTVHFAVYTLALYGVVHAAGSLCNVASSNHHTGYYPGGIPPLASRFWFIEWLAGWKQWMLLSLDEPYSRF</sequence>
<organism evidence="3 4">
    <name type="scientific">Phycomyces blakesleeanus</name>
    <dbReference type="NCBI Taxonomy" id="4837"/>
    <lineage>
        <taxon>Eukaryota</taxon>
        <taxon>Fungi</taxon>
        <taxon>Fungi incertae sedis</taxon>
        <taxon>Mucoromycota</taxon>
        <taxon>Mucoromycotina</taxon>
        <taxon>Mucoromycetes</taxon>
        <taxon>Mucorales</taxon>
        <taxon>Phycomycetaceae</taxon>
        <taxon>Phycomyces</taxon>
    </lineage>
</organism>
<feature type="compositionally biased region" description="Polar residues" evidence="2">
    <location>
        <begin position="447"/>
        <end position="456"/>
    </location>
</feature>
<evidence type="ECO:0000313" key="4">
    <source>
        <dbReference type="Proteomes" id="UP001448207"/>
    </source>
</evidence>
<accession>A0ABR3BGQ6</accession>
<feature type="compositionally biased region" description="Basic and acidic residues" evidence="2">
    <location>
        <begin position="457"/>
        <end position="476"/>
    </location>
</feature>
<name>A0ABR3BGQ6_PHYBL</name>
<evidence type="ECO:0000256" key="1">
    <source>
        <dbReference type="SAM" id="Coils"/>
    </source>
</evidence>
<feature type="compositionally biased region" description="Basic and acidic residues" evidence="2">
    <location>
        <begin position="112"/>
        <end position="125"/>
    </location>
</feature>
<proteinExistence type="predicted"/>
<feature type="compositionally biased region" description="Basic and acidic residues" evidence="2">
    <location>
        <begin position="164"/>
        <end position="176"/>
    </location>
</feature>
<evidence type="ECO:0000256" key="2">
    <source>
        <dbReference type="SAM" id="MobiDB-lite"/>
    </source>
</evidence>
<feature type="coiled-coil region" evidence="1">
    <location>
        <begin position="258"/>
        <end position="289"/>
    </location>
</feature>
<gene>
    <name evidence="3" type="ORF">J3Q64DRAFT_1716321</name>
</gene>
<feature type="compositionally biased region" description="Polar residues" evidence="2">
    <location>
        <begin position="187"/>
        <end position="199"/>
    </location>
</feature>
<feature type="compositionally biased region" description="Polar residues" evidence="2">
    <location>
        <begin position="131"/>
        <end position="149"/>
    </location>
</feature>
<dbReference type="EMBL" id="JBCLYO010000001">
    <property type="protein sequence ID" value="KAL0098023.1"/>
    <property type="molecule type" value="Genomic_DNA"/>
</dbReference>
<feature type="region of interest" description="Disordered" evidence="2">
    <location>
        <begin position="112"/>
        <end position="200"/>
    </location>
</feature>
<protein>
    <submittedName>
        <fullName evidence="3">Uncharacterized protein</fullName>
    </submittedName>
</protein>
<feature type="coiled-coil region" evidence="1">
    <location>
        <begin position="491"/>
        <end position="532"/>
    </location>
</feature>
<keyword evidence="4" id="KW-1185">Reference proteome</keyword>
<feature type="coiled-coil region" evidence="1">
    <location>
        <begin position="346"/>
        <end position="446"/>
    </location>
</feature>
<evidence type="ECO:0000313" key="3">
    <source>
        <dbReference type="EMBL" id="KAL0098023.1"/>
    </source>
</evidence>
<feature type="compositionally biased region" description="Polar residues" evidence="2">
    <location>
        <begin position="8"/>
        <end position="22"/>
    </location>
</feature>
<keyword evidence="1" id="KW-0175">Coiled coil</keyword>
<feature type="region of interest" description="Disordered" evidence="2">
    <location>
        <begin position="447"/>
        <end position="476"/>
    </location>
</feature>
<reference evidence="3 4" key="1">
    <citation type="submission" date="2024-04" db="EMBL/GenBank/DDBJ databases">
        <title>Symmetric and asymmetric DNA N6-adenine methylation regulates different biological responses in Mucorales.</title>
        <authorList>
            <consortium name="Lawrence Berkeley National Laboratory"/>
            <person name="Lax C."/>
            <person name="Mondo S.J."/>
            <person name="Osorio-Concepcion M."/>
            <person name="Muszewska A."/>
            <person name="Corrochano-Luque M."/>
            <person name="Gutierrez G."/>
            <person name="Riley R."/>
            <person name="Lipzen A."/>
            <person name="Guo J."/>
            <person name="Hundley H."/>
            <person name="Amirebrahimi M."/>
            <person name="Ng V."/>
            <person name="Lorenzo-Gutierrez D."/>
            <person name="Binder U."/>
            <person name="Yang J."/>
            <person name="Song Y."/>
            <person name="Canovas D."/>
            <person name="Navarro E."/>
            <person name="Freitag M."/>
            <person name="Gabaldon T."/>
            <person name="Grigoriev I.V."/>
            <person name="Corrochano L.M."/>
            <person name="Nicolas F.E."/>
            <person name="Garre V."/>
        </authorList>
    </citation>
    <scope>NUCLEOTIDE SEQUENCE [LARGE SCALE GENOMIC DNA]</scope>
    <source>
        <strain evidence="3 4">L51</strain>
    </source>
</reference>
<dbReference type="Proteomes" id="UP001448207">
    <property type="component" value="Unassembled WGS sequence"/>
</dbReference>
<comment type="caution">
    <text evidence="3">The sequence shown here is derived from an EMBL/GenBank/DDBJ whole genome shotgun (WGS) entry which is preliminary data.</text>
</comment>
<feature type="region of interest" description="Disordered" evidence="2">
    <location>
        <begin position="1"/>
        <end position="26"/>
    </location>
</feature>